<evidence type="ECO:0000313" key="2">
    <source>
        <dbReference type="Proteomes" id="UP001165960"/>
    </source>
</evidence>
<gene>
    <name evidence="1" type="ORF">DSO57_1004443</name>
</gene>
<proteinExistence type="predicted"/>
<evidence type="ECO:0000313" key="1">
    <source>
        <dbReference type="EMBL" id="KAJ9086380.1"/>
    </source>
</evidence>
<keyword evidence="2" id="KW-1185">Reference proteome</keyword>
<dbReference type="EMBL" id="QTSX02000721">
    <property type="protein sequence ID" value="KAJ9086380.1"/>
    <property type="molecule type" value="Genomic_DNA"/>
</dbReference>
<dbReference type="Proteomes" id="UP001165960">
    <property type="component" value="Unassembled WGS sequence"/>
</dbReference>
<protein>
    <submittedName>
        <fullName evidence="1">Uncharacterized protein</fullName>
    </submittedName>
</protein>
<organism evidence="1 2">
    <name type="scientific">Entomophthora muscae</name>
    <dbReference type="NCBI Taxonomy" id="34485"/>
    <lineage>
        <taxon>Eukaryota</taxon>
        <taxon>Fungi</taxon>
        <taxon>Fungi incertae sedis</taxon>
        <taxon>Zoopagomycota</taxon>
        <taxon>Entomophthoromycotina</taxon>
        <taxon>Entomophthoromycetes</taxon>
        <taxon>Entomophthorales</taxon>
        <taxon>Entomophthoraceae</taxon>
        <taxon>Entomophthora</taxon>
    </lineage>
</organism>
<reference evidence="1" key="1">
    <citation type="submission" date="2022-04" db="EMBL/GenBank/DDBJ databases">
        <title>Genome of the entomopathogenic fungus Entomophthora muscae.</title>
        <authorList>
            <person name="Elya C."/>
            <person name="Lovett B.R."/>
            <person name="Lee E."/>
            <person name="Macias A.M."/>
            <person name="Hajek A.E."/>
            <person name="De Bivort B.L."/>
            <person name="Kasson M.T."/>
            <person name="De Fine Licht H.H."/>
            <person name="Stajich J.E."/>
        </authorList>
    </citation>
    <scope>NUCLEOTIDE SEQUENCE</scope>
    <source>
        <strain evidence="1">Berkeley</strain>
    </source>
</reference>
<comment type="caution">
    <text evidence="1">The sequence shown here is derived from an EMBL/GenBank/DDBJ whole genome shotgun (WGS) entry which is preliminary data.</text>
</comment>
<accession>A0ACC2UH26</accession>
<sequence length="128" mass="14539">MPKSQPLKGIKSSRPPIKPRIGPNELYISKATKFRWLENQAKRMFMVDKRPFIVLHALGARTCNASFLALKLKDTLKFLDLSLTTTISTSKVIDDFEPEDEEEDITSALRQLPAIHIKLSKSLQALNF</sequence>
<name>A0ACC2UH26_9FUNG</name>